<dbReference type="GO" id="GO:0009103">
    <property type="term" value="P:lipopolysaccharide biosynthetic process"/>
    <property type="evidence" value="ECO:0007669"/>
    <property type="project" value="TreeGrafter"/>
</dbReference>
<dbReference type="RefSeq" id="WP_084528926.1">
    <property type="nucleotide sequence ID" value="NZ_FQUQ01000003.1"/>
</dbReference>
<evidence type="ECO:0000313" key="4">
    <source>
        <dbReference type="EMBL" id="SHF61015.1"/>
    </source>
</evidence>
<dbReference type="SUPFAM" id="SSF53756">
    <property type="entry name" value="UDP-Glycosyltransferase/glycogen phosphorylase"/>
    <property type="match status" value="1"/>
</dbReference>
<dbReference type="STRING" id="288992.SAMN04488522_10341"/>
<dbReference type="PANTHER" id="PTHR46401">
    <property type="entry name" value="GLYCOSYLTRANSFERASE WBBK-RELATED"/>
    <property type="match status" value="1"/>
</dbReference>
<dbReference type="Pfam" id="PF13439">
    <property type="entry name" value="Glyco_transf_4"/>
    <property type="match status" value="1"/>
</dbReference>
<feature type="domain" description="Glycosyl transferase family 1" evidence="2">
    <location>
        <begin position="199"/>
        <end position="350"/>
    </location>
</feature>
<reference evidence="5" key="1">
    <citation type="submission" date="2016-11" db="EMBL/GenBank/DDBJ databases">
        <authorList>
            <person name="Varghese N."/>
            <person name="Submissions S."/>
        </authorList>
    </citation>
    <scope>NUCLEOTIDE SEQUENCE [LARGE SCALE GENOMIC DNA]</scope>
    <source>
        <strain evidence="5">DSM 16990</strain>
    </source>
</reference>
<evidence type="ECO:0000256" key="1">
    <source>
        <dbReference type="ARBA" id="ARBA00022679"/>
    </source>
</evidence>
<dbReference type="CDD" id="cd03809">
    <property type="entry name" value="GT4_MtfB-like"/>
    <property type="match status" value="1"/>
</dbReference>
<accession>A0A1M5D2D0</accession>
<keyword evidence="5" id="KW-1185">Reference proteome</keyword>
<proteinExistence type="predicted"/>
<dbReference type="GO" id="GO:0016757">
    <property type="term" value="F:glycosyltransferase activity"/>
    <property type="evidence" value="ECO:0007669"/>
    <property type="project" value="InterPro"/>
</dbReference>
<gene>
    <name evidence="4" type="ORF">SAMN04488522_10341</name>
</gene>
<evidence type="ECO:0000259" key="3">
    <source>
        <dbReference type="Pfam" id="PF13439"/>
    </source>
</evidence>
<dbReference type="OrthoDB" id="9801609at2"/>
<dbReference type="EMBL" id="FQUQ01000003">
    <property type="protein sequence ID" value="SHF61015.1"/>
    <property type="molecule type" value="Genomic_DNA"/>
</dbReference>
<dbReference type="Proteomes" id="UP000184287">
    <property type="component" value="Unassembled WGS sequence"/>
</dbReference>
<dbReference type="Gene3D" id="3.40.50.2000">
    <property type="entry name" value="Glycogen Phosphorylase B"/>
    <property type="match status" value="2"/>
</dbReference>
<feature type="domain" description="Glycosyltransferase subfamily 4-like N-terminal" evidence="3">
    <location>
        <begin position="17"/>
        <end position="183"/>
    </location>
</feature>
<organism evidence="4 5">
    <name type="scientific">Pedobacter caeni</name>
    <dbReference type="NCBI Taxonomy" id="288992"/>
    <lineage>
        <taxon>Bacteria</taxon>
        <taxon>Pseudomonadati</taxon>
        <taxon>Bacteroidota</taxon>
        <taxon>Sphingobacteriia</taxon>
        <taxon>Sphingobacteriales</taxon>
        <taxon>Sphingobacteriaceae</taxon>
        <taxon>Pedobacter</taxon>
    </lineage>
</organism>
<dbReference type="InterPro" id="IPR028098">
    <property type="entry name" value="Glyco_trans_4-like_N"/>
</dbReference>
<keyword evidence="1 4" id="KW-0808">Transferase</keyword>
<dbReference type="AlphaFoldDB" id="A0A1M5D2D0"/>
<dbReference type="InterPro" id="IPR001296">
    <property type="entry name" value="Glyco_trans_1"/>
</dbReference>
<evidence type="ECO:0000259" key="2">
    <source>
        <dbReference type="Pfam" id="PF00534"/>
    </source>
</evidence>
<protein>
    <submittedName>
        <fullName evidence="4">Glycosyltransferase involved in cell wall bisynthesis</fullName>
    </submittedName>
</protein>
<dbReference type="Pfam" id="PF00534">
    <property type="entry name" value="Glycos_transf_1"/>
    <property type="match status" value="1"/>
</dbReference>
<name>A0A1M5D2D0_9SPHI</name>
<evidence type="ECO:0000313" key="5">
    <source>
        <dbReference type="Proteomes" id="UP000184287"/>
    </source>
</evidence>
<dbReference type="PANTHER" id="PTHR46401:SF2">
    <property type="entry name" value="GLYCOSYLTRANSFERASE WBBK-RELATED"/>
    <property type="match status" value="1"/>
</dbReference>
<sequence length="380" mass="43932">MIKILLDPQIFIAQKFGGISRSYTEIYDQLEQNEEVEVNCPIFHTENIHFKEKMLSQNSFQERNRFLIKYHKLFRNYAPKRLNKRTLNTVKEKLKKEPVDVFIPTYYDPYFLDQLGDIPFVLTVYDMIHELFPQYFGGDLFVAPNKKLLMEKATKIIAISNSTKNDILKIYPHINPDKIEVVYIAHALIPKTDVQVELPEYYILFIGNRSLYKNFNFFIEAVTPLLKKSPELYIMCAGGNAFDEQELQLLEKLQIANQVIQRNFEDPELGAYYKNAKCFVFPSQYEGFGIPVLEAMACGCPVVLAHHSSLPEVAGEAGIYFNLNDAKDLQAKIALLLEDETERQSYVSKGLERSKLFNWNKTTLACLEVYKKAISSKKNS</sequence>